<sequence>MEKIFINLARRSPFYMYLLLNMSVQPSVEAEKMHVSFRNGRFTVVYNPRWVERKSEQFIEAFLLHQLMHLINLHFLIRPKNDRDRAVWDLAMDAAINQHIPELAAFGVPLNLLVEEGHGVDNENLFVLPPDWMPDRSAEEYHAWILEEMEKLGRFDVLIVARSRENSLDSHEKLYTQDSVDMVLELSQSLLSKAFNLYGKELPSGVRRMVELSIFKPFLNWRDTLRRFAGVSEHGERYLTPLKPNRRYADQPGWKTESAARLGLIVDTSGSIVQEELDAFFTEIEALSRYVDTSLVLVQVDRAVNLKVNYTKGMWRNMQIVGGGETDLQPAVDYLEHNYRPEGLIVFTDGYADLPKVKRRVLFVLSKYHNDEFLLQARETYGRSSVVVLEW</sequence>
<keyword evidence="4" id="KW-1185">Reference proteome</keyword>
<dbReference type="EMBL" id="CP007141">
    <property type="protein sequence ID" value="AJC73526.1"/>
    <property type="molecule type" value="Genomic_DNA"/>
</dbReference>
<evidence type="ECO:0000259" key="1">
    <source>
        <dbReference type="Pfam" id="PF09967"/>
    </source>
</evidence>
<feature type="domain" description="Putative metallopeptidase" evidence="2">
    <location>
        <begin position="9"/>
        <end position="248"/>
    </location>
</feature>
<protein>
    <recommendedName>
        <fullName evidence="5">VWA-like domain-containing protein</fullName>
    </recommendedName>
</protein>
<dbReference type="AlphaFoldDB" id="A0A0X1KQE9"/>
<evidence type="ECO:0000313" key="3">
    <source>
        <dbReference type="EMBL" id="AJC73526.1"/>
    </source>
</evidence>
<dbReference type="PANTHER" id="PTHR38730">
    <property type="entry name" value="SLL7028 PROTEIN"/>
    <property type="match status" value="1"/>
</dbReference>
<accession>A0A0X1KQE9</accession>
<evidence type="ECO:0000259" key="2">
    <source>
        <dbReference type="Pfam" id="PF13203"/>
    </source>
</evidence>
<dbReference type="Proteomes" id="UP000077469">
    <property type="component" value="Chromosome"/>
</dbReference>
<dbReference type="PaxDb" id="1123384-AJ81_04135"/>
<proteinExistence type="predicted"/>
<dbReference type="KEGG" id="phy:AJ81_04135"/>
<dbReference type="InterPro" id="IPR025154">
    <property type="entry name" value="Put_metallopeptidase_dom"/>
</dbReference>
<name>A0A0X1KQE9_9THEM</name>
<reference evidence="3 4" key="1">
    <citation type="submission" date="2014-01" db="EMBL/GenBank/DDBJ databases">
        <title>Genome sequencing of Thermotog hypogea.</title>
        <authorList>
            <person name="Zhang X."/>
            <person name="Alvare G."/>
            <person name="Fristensky B."/>
            <person name="Chen L."/>
            <person name="Suen T."/>
            <person name="Chen Q."/>
            <person name="Ma K."/>
        </authorList>
    </citation>
    <scope>NUCLEOTIDE SEQUENCE [LARGE SCALE GENOMIC DNA]</scope>
    <source>
        <strain evidence="3 4">DSM 11164</strain>
    </source>
</reference>
<dbReference type="STRING" id="1123384.AJ81_04135"/>
<gene>
    <name evidence="3" type="ORF">AJ81_04135</name>
</gene>
<dbReference type="PATRIC" id="fig|1123384.7.peg.810"/>
<dbReference type="PANTHER" id="PTHR38730:SF1">
    <property type="entry name" value="SLL7028 PROTEIN"/>
    <property type="match status" value="1"/>
</dbReference>
<dbReference type="Pfam" id="PF09967">
    <property type="entry name" value="DUF2201"/>
    <property type="match status" value="1"/>
</dbReference>
<dbReference type="OrthoDB" id="40767at2"/>
<dbReference type="RefSeq" id="WP_031504703.1">
    <property type="nucleotide sequence ID" value="NC_022795.1"/>
</dbReference>
<evidence type="ECO:0008006" key="5">
    <source>
        <dbReference type="Google" id="ProtNLM"/>
    </source>
</evidence>
<feature type="domain" description="VWA-like" evidence="1">
    <location>
        <begin position="264"/>
        <end position="367"/>
    </location>
</feature>
<dbReference type="Pfam" id="PF13203">
    <property type="entry name" value="DUF2201_N"/>
    <property type="match status" value="1"/>
</dbReference>
<evidence type="ECO:0000313" key="4">
    <source>
        <dbReference type="Proteomes" id="UP000077469"/>
    </source>
</evidence>
<organism evidence="3 4">
    <name type="scientific">Pseudothermotoga hypogea DSM 11164 = NBRC 106472</name>
    <dbReference type="NCBI Taxonomy" id="1123384"/>
    <lineage>
        <taxon>Bacteria</taxon>
        <taxon>Thermotogati</taxon>
        <taxon>Thermotogota</taxon>
        <taxon>Thermotogae</taxon>
        <taxon>Thermotogales</taxon>
        <taxon>Thermotogaceae</taxon>
        <taxon>Pseudothermotoga</taxon>
    </lineage>
</organism>
<dbReference type="InterPro" id="IPR018698">
    <property type="entry name" value="VWA-like_dom"/>
</dbReference>